<protein>
    <submittedName>
        <fullName evidence="1">Nickel transport protein</fullName>
    </submittedName>
</protein>
<gene>
    <name evidence="1" type="ORF">VT98_10072</name>
</gene>
<sequence>MNNRTKKQGFFLLILTLGLPLFFSVQGWTHAVQGETGSGSEALCTSASYDDGEPMSYAAVEIIAPNSKLPFQSGRTDRNGYFCFRPDTPGRWKMTIKDADGHFVRLGTKVSKEMIDQK</sequence>
<comment type="caution">
    <text evidence="1">The sequence shown here is derived from an EMBL/GenBank/DDBJ whole genome shotgun (WGS) entry which is preliminary data.</text>
</comment>
<dbReference type="SUPFAM" id="SSF49478">
    <property type="entry name" value="Cna protein B-type domain"/>
    <property type="match status" value="1"/>
</dbReference>
<reference evidence="1 2" key="1">
    <citation type="submission" date="2017-01" db="EMBL/GenBank/DDBJ databases">
        <title>The cable genome- insights into the physiology and evolution of filamentous bacteria capable of sulfide oxidation via long distance electron transfer.</title>
        <authorList>
            <person name="Schreiber L."/>
            <person name="Bjerg J.T."/>
            <person name="Boggild A."/>
            <person name="Van De Vossenberg J."/>
            <person name="Meysman F."/>
            <person name="Nielsen L.P."/>
            <person name="Schramm A."/>
            <person name="Kjeldsen K.U."/>
        </authorList>
    </citation>
    <scope>NUCLEOTIDE SEQUENCE [LARGE SCALE GENOMIC DNA]</scope>
    <source>
        <strain evidence="1">A1</strain>
    </source>
</reference>
<organism evidence="1 2">
    <name type="scientific">Candidatus Electrothrix communis</name>
    <dbReference type="NCBI Taxonomy" id="1859133"/>
    <lineage>
        <taxon>Bacteria</taxon>
        <taxon>Pseudomonadati</taxon>
        <taxon>Thermodesulfobacteriota</taxon>
        <taxon>Desulfobulbia</taxon>
        <taxon>Desulfobulbales</taxon>
        <taxon>Desulfobulbaceae</taxon>
        <taxon>Candidatus Electrothrix</taxon>
    </lineage>
</organism>
<dbReference type="AlphaFoldDB" id="A0A444J9U4"/>
<accession>A0A444J9U4</accession>
<evidence type="ECO:0000313" key="2">
    <source>
        <dbReference type="Proteomes" id="UP000288086"/>
    </source>
</evidence>
<dbReference type="Proteomes" id="UP000288086">
    <property type="component" value="Unassembled WGS sequence"/>
</dbReference>
<name>A0A444J9U4_9BACT</name>
<keyword evidence="2" id="KW-1185">Reference proteome</keyword>
<evidence type="ECO:0000313" key="1">
    <source>
        <dbReference type="EMBL" id="RWX49807.1"/>
    </source>
</evidence>
<dbReference type="EMBL" id="MTKP01000007">
    <property type="protein sequence ID" value="RWX49807.1"/>
    <property type="molecule type" value="Genomic_DNA"/>
</dbReference>
<proteinExistence type="predicted"/>